<evidence type="ECO:0000313" key="2">
    <source>
        <dbReference type="Proteomes" id="UP000187338"/>
    </source>
</evidence>
<dbReference type="Pfam" id="PF13958">
    <property type="entry name" value="ToxN_toxin"/>
    <property type="match status" value="1"/>
</dbReference>
<evidence type="ECO:0000313" key="1">
    <source>
        <dbReference type="EMBL" id="GAV26201.1"/>
    </source>
</evidence>
<dbReference type="InterPro" id="IPR053735">
    <property type="entry name" value="Type_III_TA_endoRNase"/>
</dbReference>
<accession>A0A1L8D549</accession>
<dbReference type="InterPro" id="IPR025911">
    <property type="entry name" value="ToxN/AbiQ_toxin"/>
</dbReference>
<dbReference type="AlphaFoldDB" id="A0A1L8D549"/>
<dbReference type="GO" id="GO:0003723">
    <property type="term" value="F:RNA binding"/>
    <property type="evidence" value="ECO:0007669"/>
    <property type="project" value="InterPro"/>
</dbReference>
<sequence>MKYRIFICSITSEYIDYLRKFDNRVRENNEGKRKYIGVLFNIGDKKYYAPLSSPKPKHLKIKDKAPDIVKIDGGKLGVINLNNMIPVPDSEVNIIDIERIPDEKYKNLLRKQADFIGSHEKLIIKKAERLYKIVNSGKQARLNMRCCDYKLLEIKCLEYISLKQNAFPEIAAAKEEKNP</sequence>
<dbReference type="RefSeq" id="WP_075866363.1">
    <property type="nucleotide sequence ID" value="NZ_BDJL01000132.1"/>
</dbReference>
<proteinExistence type="predicted"/>
<protein>
    <recommendedName>
        <fullName evidence="3">Type III toxin-antitoxin system ToxN/AbiQ family toxin</fullName>
    </recommendedName>
</protein>
<dbReference type="EMBL" id="BDJL01000132">
    <property type="protein sequence ID" value="GAV26201.1"/>
    <property type="molecule type" value="Genomic_DNA"/>
</dbReference>
<reference evidence="2" key="1">
    <citation type="submission" date="2016-12" db="EMBL/GenBank/DDBJ databases">
        <title>Draft Genome Sequences od Carboxydothermus pertinax and islandicus, Hydrogenogenic Carboxydotrophic Bacteria.</title>
        <authorList>
            <person name="Fukuyama Y."/>
            <person name="Ohmae K."/>
            <person name="Yoneda Y."/>
            <person name="Yoshida T."/>
            <person name="Sako Y."/>
        </authorList>
    </citation>
    <scope>NUCLEOTIDE SEQUENCE [LARGE SCALE GENOMIC DNA]</scope>
    <source>
        <strain evidence="2">SET</strain>
    </source>
</reference>
<organism evidence="1 2">
    <name type="scientific">Carboxydothermus islandicus</name>
    <dbReference type="NCBI Taxonomy" id="661089"/>
    <lineage>
        <taxon>Bacteria</taxon>
        <taxon>Bacillati</taxon>
        <taxon>Bacillota</taxon>
        <taxon>Clostridia</taxon>
        <taxon>Thermoanaerobacterales</taxon>
        <taxon>Thermoanaerobacteraceae</taxon>
        <taxon>Carboxydothermus</taxon>
    </lineage>
</organism>
<dbReference type="Proteomes" id="UP000187338">
    <property type="component" value="Unassembled WGS sequence"/>
</dbReference>
<gene>
    <name evidence="1" type="ORF">ciss_21340</name>
</gene>
<dbReference type="Gene3D" id="3.10.129.130">
    <property type="match status" value="1"/>
</dbReference>
<name>A0A1L8D549_9THEO</name>
<evidence type="ECO:0008006" key="3">
    <source>
        <dbReference type="Google" id="ProtNLM"/>
    </source>
</evidence>
<keyword evidence="2" id="KW-1185">Reference proteome</keyword>
<comment type="caution">
    <text evidence="1">The sequence shown here is derived from an EMBL/GenBank/DDBJ whole genome shotgun (WGS) entry which is preliminary data.</text>
</comment>
<dbReference type="OrthoDB" id="1655812at2"/>
<dbReference type="GO" id="GO:0004521">
    <property type="term" value="F:RNA endonuclease activity"/>
    <property type="evidence" value="ECO:0007669"/>
    <property type="project" value="InterPro"/>
</dbReference>